<dbReference type="Gene3D" id="2.60.40.1080">
    <property type="match status" value="1"/>
</dbReference>
<dbReference type="InterPro" id="IPR011044">
    <property type="entry name" value="Quino_amine_DH_bsu"/>
</dbReference>
<protein>
    <recommendedName>
        <fullName evidence="4">BIG2 domain-containing protein</fullName>
    </recommendedName>
</protein>
<comment type="caution">
    <text evidence="2">The sequence shown here is derived from an EMBL/GenBank/DDBJ whole genome shotgun (WGS) entry which is preliminary data.</text>
</comment>
<proteinExistence type="predicted"/>
<evidence type="ECO:0000313" key="3">
    <source>
        <dbReference type="Proteomes" id="UP001596091"/>
    </source>
</evidence>
<reference evidence="3" key="1">
    <citation type="journal article" date="2019" name="Int. J. Syst. Evol. Microbiol.">
        <title>The Global Catalogue of Microorganisms (GCM) 10K type strain sequencing project: providing services to taxonomists for standard genome sequencing and annotation.</title>
        <authorList>
            <consortium name="The Broad Institute Genomics Platform"/>
            <consortium name="The Broad Institute Genome Sequencing Center for Infectious Disease"/>
            <person name="Wu L."/>
            <person name="Ma J."/>
        </authorList>
    </citation>
    <scope>NUCLEOTIDE SEQUENCE [LARGE SCALE GENOMIC DNA]</scope>
    <source>
        <strain evidence="3">JCM 4087</strain>
    </source>
</reference>
<name>A0ABW1EIP6_9BACT</name>
<accession>A0ABW1EIP6</accession>
<gene>
    <name evidence="2" type="ORF">ACFPT7_16240</name>
</gene>
<organism evidence="2 3">
    <name type="scientific">Acidicapsa dinghuensis</name>
    <dbReference type="NCBI Taxonomy" id="2218256"/>
    <lineage>
        <taxon>Bacteria</taxon>
        <taxon>Pseudomonadati</taxon>
        <taxon>Acidobacteriota</taxon>
        <taxon>Terriglobia</taxon>
        <taxon>Terriglobales</taxon>
        <taxon>Acidobacteriaceae</taxon>
        <taxon>Acidicapsa</taxon>
    </lineage>
</organism>
<dbReference type="SUPFAM" id="SSF49373">
    <property type="entry name" value="Invasin/intimin cell-adhesion fragments"/>
    <property type="match status" value="1"/>
</dbReference>
<feature type="signal peptide" evidence="1">
    <location>
        <begin position="1"/>
        <end position="19"/>
    </location>
</feature>
<dbReference type="PROSITE" id="PS51257">
    <property type="entry name" value="PROKAR_LIPOPROTEIN"/>
    <property type="match status" value="1"/>
</dbReference>
<evidence type="ECO:0000313" key="2">
    <source>
        <dbReference type="EMBL" id="MFC5863859.1"/>
    </source>
</evidence>
<dbReference type="InterPro" id="IPR008964">
    <property type="entry name" value="Invasin/intimin_cell_adhesion"/>
</dbReference>
<evidence type="ECO:0008006" key="4">
    <source>
        <dbReference type="Google" id="ProtNLM"/>
    </source>
</evidence>
<feature type="chain" id="PRO_5047304330" description="BIG2 domain-containing protein" evidence="1">
    <location>
        <begin position="20"/>
        <end position="831"/>
    </location>
</feature>
<evidence type="ECO:0000256" key="1">
    <source>
        <dbReference type="SAM" id="SignalP"/>
    </source>
</evidence>
<keyword evidence="3" id="KW-1185">Reference proteome</keyword>
<dbReference type="Proteomes" id="UP001596091">
    <property type="component" value="Unassembled WGS sequence"/>
</dbReference>
<sequence length="831" mass="85150">MRRLLTLVFLLALTIPAGISITGCTRNPAGNYCNGEGYGLKLTDVATIILQPQTTGISLAYGQTQQLATPTAKTCKGSSASVTSWIYGTSNNQIVDISPSGNLCAGTWNRRSGGGIPDYTICNIPSPLPSTNGYPYESAYVTATGAGVTSNQVTVYTHPQVTAVSLVLENAANTAQIINGCLSQTQTAQLDSKAYYTLNGQQTLLCEPNTSGVPSCSTAIGNLSYTAQNTSIATIDEFGVITAQLPGTTYITASVAGSGSSAGYFSTCPPTNISVTLNGSTSGTVTQGVTQNVVTTVTDKNGFTLTGLTLDYQSTNPLDISVTSSGAVTANFAGQASIYAVCQPTTCNPSPIDKVGVNLTGTSITSNPVTITTPGIASDYVWYSSPQSPAYPVSSSNQYPISIPGYAPSTGSQYFTPVELISGTVGPTVKMPYVPNSMKMDNLGTSLYFGSSHELMIYATASNALTKEDTTVPGMVLAVAPNNQTVLINDPLRQIFYLYSPSAGTSTTYSGTGLAAQWTPDSKTLYVLGYVTNSANTSTPYTPTLFVYNVNTGWTTYSLSSSAMSQPPTAPSTTTAAVDWPVSTTVTIPGVGAFLSSSSAGSSTATSTPLRAWCPSLSGNTIVQAYPQAASATAQTDVLAATTDGAHILGVGLDGGTSPTLSDIGLNFANSLTNGACPSSGGSSTNIVNSPVTQVLTTPSGALGFQASALDQVVASPASNLAFITYTPVSGTTTAATLPYYQPNSNGTLGVVGQVTLQEPSGSTAVPTAPVAGAFSLDDTTFFVSTSGDNLVHYITVNSLTDTKQVKPGLTDGNGNPVPATAIAVKPRTTT</sequence>
<dbReference type="RefSeq" id="WP_263342208.1">
    <property type="nucleotide sequence ID" value="NZ_JAGSYH010000010.1"/>
</dbReference>
<keyword evidence="1" id="KW-0732">Signal</keyword>
<dbReference type="SUPFAM" id="SSF50969">
    <property type="entry name" value="YVTN repeat-like/Quinoprotein amine dehydrogenase"/>
    <property type="match status" value="1"/>
</dbReference>
<dbReference type="EMBL" id="JBHSPH010000007">
    <property type="protein sequence ID" value="MFC5863859.1"/>
    <property type="molecule type" value="Genomic_DNA"/>
</dbReference>